<gene>
    <name evidence="1" type="ORF">FPZ12_001325</name>
</gene>
<comment type="caution">
    <text evidence="1">The sequence shown here is derived from an EMBL/GenBank/DDBJ whole genome shotgun (WGS) entry which is preliminary data.</text>
</comment>
<reference evidence="1" key="1">
    <citation type="submission" date="2019-09" db="EMBL/GenBank/DDBJ databases">
        <authorList>
            <person name="Teo W.F.A."/>
            <person name="Duangmal K."/>
        </authorList>
    </citation>
    <scope>NUCLEOTIDE SEQUENCE [LARGE SCALE GENOMIC DNA]</scope>
    <source>
        <strain evidence="1">K81G1</strain>
    </source>
</reference>
<evidence type="ECO:0000313" key="2">
    <source>
        <dbReference type="Proteomes" id="UP000319769"/>
    </source>
</evidence>
<accession>A0A5N0VMS2</accession>
<name>A0A5N0VMS2_9PSEU</name>
<dbReference type="Proteomes" id="UP000319769">
    <property type="component" value="Unassembled WGS sequence"/>
</dbReference>
<dbReference type="EMBL" id="VMNW02000001">
    <property type="protein sequence ID" value="KAA9166863.1"/>
    <property type="molecule type" value="Genomic_DNA"/>
</dbReference>
<dbReference type="RefSeq" id="WP_144746394.1">
    <property type="nucleotide sequence ID" value="NZ_VMNW02000001.1"/>
</dbReference>
<organism evidence="1 2">
    <name type="scientific">Amycolatopsis acidicola</name>
    <dbReference type="NCBI Taxonomy" id="2596893"/>
    <lineage>
        <taxon>Bacteria</taxon>
        <taxon>Bacillati</taxon>
        <taxon>Actinomycetota</taxon>
        <taxon>Actinomycetes</taxon>
        <taxon>Pseudonocardiales</taxon>
        <taxon>Pseudonocardiaceae</taxon>
        <taxon>Amycolatopsis</taxon>
    </lineage>
</organism>
<dbReference type="AlphaFoldDB" id="A0A5N0VMS2"/>
<evidence type="ECO:0000313" key="1">
    <source>
        <dbReference type="EMBL" id="KAA9166863.1"/>
    </source>
</evidence>
<protein>
    <submittedName>
        <fullName evidence="1">Uncharacterized protein</fullName>
    </submittedName>
</protein>
<dbReference type="OrthoDB" id="3622714at2"/>
<keyword evidence="2" id="KW-1185">Reference proteome</keyword>
<proteinExistence type="predicted"/>
<sequence>MTGFVPDAGQPQATTTDSSAFSVGALAGTMMSTAAVANTQSQVQKLVDSAKSGGFAINEEGADEYIRVFQDISSHCQPPVAKRT</sequence>